<dbReference type="OrthoDB" id="5871687at2759"/>
<comment type="caution">
    <text evidence="4">The sequence shown here is derived from an EMBL/GenBank/DDBJ whole genome shotgun (WGS) entry which is preliminary data.</text>
</comment>
<proteinExistence type="predicted"/>
<keyword evidence="2" id="KW-0472">Membrane</keyword>
<evidence type="ECO:0000256" key="2">
    <source>
        <dbReference type="SAM" id="Phobius"/>
    </source>
</evidence>
<feature type="signal peptide" evidence="3">
    <location>
        <begin position="1"/>
        <end position="20"/>
    </location>
</feature>
<protein>
    <recommendedName>
        <fullName evidence="6">Glycoprotein</fullName>
    </recommendedName>
</protein>
<feature type="compositionally biased region" description="Polar residues" evidence="1">
    <location>
        <begin position="589"/>
        <end position="599"/>
    </location>
</feature>
<feature type="compositionally biased region" description="Polar residues" evidence="1">
    <location>
        <begin position="23"/>
        <end position="37"/>
    </location>
</feature>
<gene>
    <name evidence="4" type="ORF">CBOVIS_LOCUS5496</name>
</gene>
<feature type="region of interest" description="Disordered" evidence="1">
    <location>
        <begin position="589"/>
        <end position="608"/>
    </location>
</feature>
<dbReference type="EMBL" id="CADEPM010000003">
    <property type="protein sequence ID" value="CAB3402964.1"/>
    <property type="molecule type" value="Genomic_DNA"/>
</dbReference>
<feature type="region of interest" description="Disordered" evidence="1">
    <location>
        <begin position="22"/>
        <end position="63"/>
    </location>
</feature>
<keyword evidence="3" id="KW-0732">Signal</keyword>
<dbReference type="Proteomes" id="UP000494206">
    <property type="component" value="Unassembled WGS sequence"/>
</dbReference>
<name>A0A8S1EY46_9PELO</name>
<evidence type="ECO:0008006" key="6">
    <source>
        <dbReference type="Google" id="ProtNLM"/>
    </source>
</evidence>
<evidence type="ECO:0000313" key="4">
    <source>
        <dbReference type="EMBL" id="CAB3402964.1"/>
    </source>
</evidence>
<feature type="chain" id="PRO_5035800616" description="Glycoprotein" evidence="3">
    <location>
        <begin position="21"/>
        <end position="608"/>
    </location>
</feature>
<accession>A0A8S1EY46</accession>
<evidence type="ECO:0000256" key="1">
    <source>
        <dbReference type="SAM" id="MobiDB-lite"/>
    </source>
</evidence>
<keyword evidence="5" id="KW-1185">Reference proteome</keyword>
<dbReference type="PANTHER" id="PTHR40314:SF1">
    <property type="entry name" value="ENDO_EXONUCLEASE_PHOSPHATASE DOMAIN-CONTAINING PROTEIN"/>
    <property type="match status" value="1"/>
</dbReference>
<feature type="compositionally biased region" description="Basic and acidic residues" evidence="1">
    <location>
        <begin position="38"/>
        <end position="60"/>
    </location>
</feature>
<dbReference type="AlphaFoldDB" id="A0A8S1EY46"/>
<sequence length="608" mass="67903">MSSEAVLLLLIPLLVNSNLAGDDNNTLIDTGNGTSVTTEEREPNSSQESKPDNSENRVSDDDAPQSVLIPAVVGSSNANNLSDSFVGGISLGCGNNKGIKTKNIGFPDETTDYFTPCVVYPHQVVLLKKKMKIKSNCRPIRCTGSIRVAGANFSEDVKKYSMDGVAKVLDFDKTVESKKAVRYKPSEPMFDAEMPHLCNQFTYDDVETQLAIFNEPYCHVDIQGQEGVFELAARYTLDNNFGVFDIYGSFYGEKEELDYMISASYGSLLDSYKMDGLEYKQCDLSCDRGTILKYTFKKDAVWFLEFYVKRSTDFVKLCFDPEFFTDTKKIPKCRPDRIMTILLRNGLVIWPDNDLAVRMRFGASARDIVQEGTPTFYNFAIIFTPLNGKNQLGLFTRYRQSSFTGSDGYNPKTFRQVAVFLPSEDSLLDNFGIIPTNMEAAMTLVKTSTNVKRVDASKKVFDKKELEKTFNQSEREFTSTKPPAPIPKSTTAPPEIVYIKDSISEHSREYSSQFKKGKWLLFGIYLGFVIGTLSIVLVGGVIFYFFRRTFYITWYRAMFKRYACDASGKTGGVTGVGFGTEITGEQTIGQTSMKSTMETSGGGDSLGL</sequence>
<feature type="transmembrane region" description="Helical" evidence="2">
    <location>
        <begin position="519"/>
        <end position="546"/>
    </location>
</feature>
<dbReference type="PANTHER" id="PTHR40314">
    <property type="entry name" value="PROTEIN CBG09102-RELATED"/>
    <property type="match status" value="1"/>
</dbReference>
<reference evidence="4 5" key="1">
    <citation type="submission" date="2020-04" db="EMBL/GenBank/DDBJ databases">
        <authorList>
            <person name="Laetsch R D."/>
            <person name="Stevens L."/>
            <person name="Kumar S."/>
            <person name="Blaxter L. M."/>
        </authorList>
    </citation>
    <scope>NUCLEOTIDE SEQUENCE [LARGE SCALE GENOMIC DNA]</scope>
</reference>
<keyword evidence="2" id="KW-0812">Transmembrane</keyword>
<keyword evidence="2" id="KW-1133">Transmembrane helix</keyword>
<evidence type="ECO:0000256" key="3">
    <source>
        <dbReference type="SAM" id="SignalP"/>
    </source>
</evidence>
<evidence type="ECO:0000313" key="5">
    <source>
        <dbReference type="Proteomes" id="UP000494206"/>
    </source>
</evidence>
<dbReference type="InterPro" id="IPR055273">
    <property type="entry name" value="CBG09102/CBG15751-like_dom"/>
</dbReference>
<organism evidence="4 5">
    <name type="scientific">Caenorhabditis bovis</name>
    <dbReference type="NCBI Taxonomy" id="2654633"/>
    <lineage>
        <taxon>Eukaryota</taxon>
        <taxon>Metazoa</taxon>
        <taxon>Ecdysozoa</taxon>
        <taxon>Nematoda</taxon>
        <taxon>Chromadorea</taxon>
        <taxon>Rhabditida</taxon>
        <taxon>Rhabditina</taxon>
        <taxon>Rhabditomorpha</taxon>
        <taxon>Rhabditoidea</taxon>
        <taxon>Rhabditidae</taxon>
        <taxon>Peloderinae</taxon>
        <taxon>Caenorhabditis</taxon>
    </lineage>
</organism>